<gene>
    <name evidence="7" type="ORF">CWI84_05365</name>
</gene>
<dbReference type="GO" id="GO:0046872">
    <property type="term" value="F:metal ion binding"/>
    <property type="evidence" value="ECO:0007669"/>
    <property type="project" value="UniProtKB-KW"/>
</dbReference>
<dbReference type="PANTHER" id="PTHR42978">
    <property type="entry name" value="QUORUM-QUENCHING LACTONASE YTNP-RELATED-RELATED"/>
    <property type="match status" value="1"/>
</dbReference>
<feature type="signal peptide" evidence="5">
    <location>
        <begin position="1"/>
        <end position="25"/>
    </location>
</feature>
<dbReference type="SUPFAM" id="SSF56281">
    <property type="entry name" value="Metallo-hydrolase/oxidoreductase"/>
    <property type="match status" value="1"/>
</dbReference>
<dbReference type="Gene3D" id="3.60.15.10">
    <property type="entry name" value="Ribonuclease Z/Hydroxyacylglutathione hydrolase-like"/>
    <property type="match status" value="1"/>
</dbReference>
<dbReference type="CDD" id="cd07720">
    <property type="entry name" value="OPHC2-like_MBL-fold"/>
    <property type="match status" value="1"/>
</dbReference>
<evidence type="ECO:0000256" key="3">
    <source>
        <dbReference type="ARBA" id="ARBA00022801"/>
    </source>
</evidence>
<evidence type="ECO:0000313" key="8">
    <source>
        <dbReference type="Proteomes" id="UP000287996"/>
    </source>
</evidence>
<evidence type="ECO:0000313" key="7">
    <source>
        <dbReference type="EMBL" id="RUO80486.1"/>
    </source>
</evidence>
<evidence type="ECO:0000256" key="2">
    <source>
        <dbReference type="ARBA" id="ARBA00022723"/>
    </source>
</evidence>
<name>A0A432ZRM9_9GAMM</name>
<feature type="domain" description="Metallo-beta-lactamase" evidence="6">
    <location>
        <begin position="91"/>
        <end position="296"/>
    </location>
</feature>
<dbReference type="InterPro" id="IPR036866">
    <property type="entry name" value="RibonucZ/Hydroxyglut_hydro"/>
</dbReference>
<reference evidence="7 8" key="1">
    <citation type="journal article" date="2011" name="Front. Microbiol.">
        <title>Genomic signatures of strain selection and enhancement in Bacillus atrophaeus var. globigii, a historical biowarfare simulant.</title>
        <authorList>
            <person name="Gibbons H.S."/>
            <person name="Broomall S.M."/>
            <person name="McNew L.A."/>
            <person name="Daligault H."/>
            <person name="Chapman C."/>
            <person name="Bruce D."/>
            <person name="Karavis M."/>
            <person name="Krepps M."/>
            <person name="McGregor P.A."/>
            <person name="Hong C."/>
            <person name="Park K.H."/>
            <person name="Akmal A."/>
            <person name="Feldman A."/>
            <person name="Lin J.S."/>
            <person name="Chang W.E."/>
            <person name="Higgs B.W."/>
            <person name="Demirev P."/>
            <person name="Lindquist J."/>
            <person name="Liem A."/>
            <person name="Fochler E."/>
            <person name="Read T.D."/>
            <person name="Tapia R."/>
            <person name="Johnson S."/>
            <person name="Bishop-Lilly K.A."/>
            <person name="Detter C."/>
            <person name="Han C."/>
            <person name="Sozhamannan S."/>
            <person name="Rosenzweig C.N."/>
            <person name="Skowronski E.W."/>
        </authorList>
    </citation>
    <scope>NUCLEOTIDE SEQUENCE [LARGE SCALE GENOMIC DNA]</scope>
    <source>
        <strain evidence="7 8">CC-PW-9</strain>
    </source>
</reference>
<proteinExistence type="inferred from homology"/>
<evidence type="ECO:0000256" key="5">
    <source>
        <dbReference type="SAM" id="SignalP"/>
    </source>
</evidence>
<evidence type="ECO:0000256" key="1">
    <source>
        <dbReference type="ARBA" id="ARBA00007749"/>
    </source>
</evidence>
<feature type="chain" id="PRO_5019304546" evidence="5">
    <location>
        <begin position="26"/>
        <end position="324"/>
    </location>
</feature>
<dbReference type="InterPro" id="IPR001279">
    <property type="entry name" value="Metallo-B-lactamas"/>
</dbReference>
<keyword evidence="8" id="KW-1185">Reference proteome</keyword>
<dbReference type="EMBL" id="PIQH01000004">
    <property type="protein sequence ID" value="RUO80486.1"/>
    <property type="molecule type" value="Genomic_DNA"/>
</dbReference>
<dbReference type="Proteomes" id="UP000287996">
    <property type="component" value="Unassembled WGS sequence"/>
</dbReference>
<dbReference type="InterPro" id="IPR051013">
    <property type="entry name" value="MBL_superfamily_lactonases"/>
</dbReference>
<keyword evidence="3 7" id="KW-0378">Hydrolase</keyword>
<dbReference type="AlphaFoldDB" id="A0A432ZRM9"/>
<protein>
    <submittedName>
        <fullName evidence="7">MBL fold metallo-hydrolase</fullName>
    </submittedName>
</protein>
<keyword evidence="5" id="KW-0732">Signal</keyword>
<dbReference type="OrthoDB" id="9803916at2"/>
<comment type="caution">
    <text evidence="7">The sequence shown here is derived from an EMBL/GenBank/DDBJ whole genome shotgun (WGS) entry which is preliminary data.</text>
</comment>
<dbReference type="Pfam" id="PF00753">
    <property type="entry name" value="Lactamase_B"/>
    <property type="match status" value="1"/>
</dbReference>
<sequence length="324" mass="34907">MRKGISALLIATAFVAGGFTIATQAQETSDGAMTVKPSAPGFYRTRVGDIEVTALSDGTVKLPVDKLLALDSDEVQQRLSWYYQQAPLETSVNGYLINTGDELILIDSGAGSLFGPTLGYLAKNLQASGYSTADVDKVFITHMHPDHLGGLVNEGKAVFPNATVYVEQHDADFWLSEEKMAQAGEGDKGFFQGAMAAVKPYQEAGQLQTFTAPAQLSEHVLAQKAYGHTPGHTVYQVTSGGDKLVVIGDLIHVAGVQFDDPAVTIAFDSNPNEARQARLAEFADAARNGFRIAGAHLQFPGIGRLRVDNKGYRWIPVNYSPMWK</sequence>
<dbReference type="GO" id="GO:0016787">
    <property type="term" value="F:hydrolase activity"/>
    <property type="evidence" value="ECO:0007669"/>
    <property type="project" value="UniProtKB-KW"/>
</dbReference>
<evidence type="ECO:0000259" key="6">
    <source>
        <dbReference type="SMART" id="SM00849"/>
    </source>
</evidence>
<dbReference type="RefSeq" id="WP_126841543.1">
    <property type="nucleotide sequence ID" value="NZ_PIQH01000004.1"/>
</dbReference>
<keyword evidence="2" id="KW-0479">Metal-binding</keyword>
<evidence type="ECO:0000256" key="4">
    <source>
        <dbReference type="ARBA" id="ARBA00022833"/>
    </source>
</evidence>
<comment type="similarity">
    <text evidence="1">Belongs to the metallo-beta-lactamase superfamily.</text>
</comment>
<accession>A0A432ZRM9</accession>
<keyword evidence="4" id="KW-0862">Zinc</keyword>
<dbReference type="SMART" id="SM00849">
    <property type="entry name" value="Lactamase_B"/>
    <property type="match status" value="1"/>
</dbReference>
<organism evidence="7 8">
    <name type="scientific">Idiomarina tyrosinivorans</name>
    <dbReference type="NCBI Taxonomy" id="1445662"/>
    <lineage>
        <taxon>Bacteria</taxon>
        <taxon>Pseudomonadati</taxon>
        <taxon>Pseudomonadota</taxon>
        <taxon>Gammaproteobacteria</taxon>
        <taxon>Alteromonadales</taxon>
        <taxon>Idiomarinaceae</taxon>
        <taxon>Idiomarina</taxon>
    </lineage>
</organism>
<dbReference type="PANTHER" id="PTHR42978:SF6">
    <property type="entry name" value="QUORUM-QUENCHING LACTONASE YTNP-RELATED"/>
    <property type="match status" value="1"/>
</dbReference>